<dbReference type="Pfam" id="PF01758">
    <property type="entry name" value="SBF"/>
    <property type="match status" value="1"/>
</dbReference>
<dbReference type="InterPro" id="IPR038770">
    <property type="entry name" value="Na+/solute_symporter_sf"/>
</dbReference>
<comment type="subcellular location">
    <subcellularLocation>
        <location evidence="1">Membrane</location>
        <topology evidence="1">Multi-pass membrane protein</topology>
    </subcellularLocation>
</comment>
<dbReference type="RefSeq" id="WP_252760696.1">
    <property type="nucleotide sequence ID" value="NZ_JAMXLY010000016.1"/>
</dbReference>
<accession>A0ABT1BW83</accession>
<dbReference type="EMBL" id="JAMXLY010000016">
    <property type="protein sequence ID" value="MCO6025336.1"/>
    <property type="molecule type" value="Genomic_DNA"/>
</dbReference>
<comment type="caution">
    <text evidence="6">The sequence shown here is derived from an EMBL/GenBank/DDBJ whole genome shotgun (WGS) entry which is preliminary data.</text>
</comment>
<proteinExistence type="predicted"/>
<evidence type="ECO:0000313" key="7">
    <source>
        <dbReference type="Proteomes" id="UP001204015"/>
    </source>
</evidence>
<reference evidence="6 7" key="1">
    <citation type="submission" date="2022-06" db="EMBL/GenBank/DDBJ databases">
        <title>A taxonomic note on the genus Prevotella: Description of four novel genera and emended description of the genera Hallella and Xylanibacter.</title>
        <authorList>
            <person name="Hitch T.C.A."/>
        </authorList>
    </citation>
    <scope>NUCLEOTIDE SEQUENCE [LARGE SCALE GENOMIC DNA]</scope>
    <source>
        <strain evidence="6 7">DSM 100619</strain>
    </source>
</reference>
<protein>
    <submittedName>
        <fullName evidence="6">Transporter</fullName>
    </submittedName>
</protein>
<feature type="transmembrane region" description="Helical" evidence="5">
    <location>
        <begin position="160"/>
        <end position="186"/>
    </location>
</feature>
<dbReference type="Proteomes" id="UP001204015">
    <property type="component" value="Unassembled WGS sequence"/>
</dbReference>
<feature type="transmembrane region" description="Helical" evidence="5">
    <location>
        <begin position="74"/>
        <end position="95"/>
    </location>
</feature>
<sequence length="319" mass="36036">MRLIAFIKNWTLLCALIFGTIIYLLFSEIPFLQSTGDYMGPKLVDLMPYIISIMLYITFCKIQLGDMKPRKWHFLLQGTRIVLAGLTVIAIQFIHNPETKILVEGVFICFVCPTAAAAPVITEKLGGDIASLTIYLLIDNGVTALIIPLFFPLVERGEEISFLAAFFMVFKGVMMVLIVPLVLALLTRKFMPKFSNWLNHLKNIAFYLWTLNLAIIMGLTAKNIIHAPVSAFALTILIIIPLVLSFLQFTIGKAVGRHYHDSIESGQALGQKNTVLGIWLTIRFLNPYTALAPCAYVIWQNIINAVQLWFKEKYGYLKW</sequence>
<gene>
    <name evidence="6" type="ORF">NG821_05695</name>
</gene>
<feature type="transmembrane region" description="Helical" evidence="5">
    <location>
        <begin position="46"/>
        <end position="62"/>
    </location>
</feature>
<keyword evidence="2 5" id="KW-0812">Transmembrane</keyword>
<evidence type="ECO:0000256" key="5">
    <source>
        <dbReference type="SAM" id="Phobius"/>
    </source>
</evidence>
<dbReference type="InterPro" id="IPR002657">
    <property type="entry name" value="BilAc:Na_symport/Acr3"/>
</dbReference>
<keyword evidence="4 5" id="KW-0472">Membrane</keyword>
<evidence type="ECO:0000256" key="2">
    <source>
        <dbReference type="ARBA" id="ARBA00022692"/>
    </source>
</evidence>
<feature type="transmembrane region" description="Helical" evidence="5">
    <location>
        <begin position="7"/>
        <end position="26"/>
    </location>
</feature>
<keyword evidence="3 5" id="KW-1133">Transmembrane helix</keyword>
<evidence type="ECO:0000256" key="3">
    <source>
        <dbReference type="ARBA" id="ARBA00022989"/>
    </source>
</evidence>
<evidence type="ECO:0000256" key="1">
    <source>
        <dbReference type="ARBA" id="ARBA00004141"/>
    </source>
</evidence>
<feature type="transmembrane region" description="Helical" evidence="5">
    <location>
        <begin position="231"/>
        <end position="251"/>
    </location>
</feature>
<feature type="transmembrane region" description="Helical" evidence="5">
    <location>
        <begin position="206"/>
        <end position="225"/>
    </location>
</feature>
<feature type="transmembrane region" description="Helical" evidence="5">
    <location>
        <begin position="134"/>
        <end position="154"/>
    </location>
</feature>
<evidence type="ECO:0000313" key="6">
    <source>
        <dbReference type="EMBL" id="MCO6025336.1"/>
    </source>
</evidence>
<dbReference type="Gene3D" id="1.20.1530.20">
    <property type="match status" value="1"/>
</dbReference>
<keyword evidence="7" id="KW-1185">Reference proteome</keyword>
<organism evidence="6 7">
    <name type="scientific">Segatella cerevisiae</name>
    <dbReference type="NCBI Taxonomy" id="2053716"/>
    <lineage>
        <taxon>Bacteria</taxon>
        <taxon>Pseudomonadati</taxon>
        <taxon>Bacteroidota</taxon>
        <taxon>Bacteroidia</taxon>
        <taxon>Bacteroidales</taxon>
        <taxon>Prevotellaceae</taxon>
        <taxon>Segatella</taxon>
    </lineage>
</organism>
<name>A0ABT1BW83_9BACT</name>
<evidence type="ECO:0000256" key="4">
    <source>
        <dbReference type="ARBA" id="ARBA00023136"/>
    </source>
</evidence>
<feature type="transmembrane region" description="Helical" evidence="5">
    <location>
        <begin position="101"/>
        <end position="122"/>
    </location>
</feature>